<name>A0AAW0BP17_9AGAR</name>
<protein>
    <submittedName>
        <fullName evidence="1">Uncharacterized protein</fullName>
    </submittedName>
</protein>
<gene>
    <name evidence="1" type="ORF">VNI00_014961</name>
</gene>
<sequence>MEKTNQFALNDERILVCLLSHLPDFRTLSSVLKSADDFRVIYESHSQTIRHAVAYNLVGPALPQALRCVRHSDAHSEHPFTISPEGQQEDELAAITEPEIRRLVQNASVVSELEGLFSLSHKLFQNPPGETSERQLYARMDFMRAFTSEELLQLHSTSQFLLELADHAFLRDDMDEYESDFGTVVDAVSPLEPDMAPDMDDIDEHPLLMGYLSSPLFALLHERGVPLPPTGFSNSDSSHWHSILDSVEGDKDQCVHCHEIVGFDLLGPSTYAYLTRNMRSDPDGDDPSDLLRDGLRYNLIETQHFRQQISSLEPEDVIPNLIEEILAFGKQPGFENVKVGDWLCAKCVDELLKAHLPFWLLDKKRKGASSATPSWNYEH</sequence>
<dbReference type="Proteomes" id="UP001383192">
    <property type="component" value="Unassembled WGS sequence"/>
</dbReference>
<organism evidence="1 2">
    <name type="scientific">Paramarasmius palmivorus</name>
    <dbReference type="NCBI Taxonomy" id="297713"/>
    <lineage>
        <taxon>Eukaryota</taxon>
        <taxon>Fungi</taxon>
        <taxon>Dikarya</taxon>
        <taxon>Basidiomycota</taxon>
        <taxon>Agaricomycotina</taxon>
        <taxon>Agaricomycetes</taxon>
        <taxon>Agaricomycetidae</taxon>
        <taxon>Agaricales</taxon>
        <taxon>Marasmiineae</taxon>
        <taxon>Marasmiaceae</taxon>
        <taxon>Paramarasmius</taxon>
    </lineage>
</organism>
<dbReference type="AlphaFoldDB" id="A0AAW0BP17"/>
<proteinExistence type="predicted"/>
<keyword evidence="2" id="KW-1185">Reference proteome</keyword>
<accession>A0AAW0BP17</accession>
<evidence type="ECO:0000313" key="2">
    <source>
        <dbReference type="Proteomes" id="UP001383192"/>
    </source>
</evidence>
<evidence type="ECO:0000313" key="1">
    <source>
        <dbReference type="EMBL" id="KAK7028146.1"/>
    </source>
</evidence>
<reference evidence="1 2" key="1">
    <citation type="submission" date="2024-01" db="EMBL/GenBank/DDBJ databases">
        <title>A draft genome for a cacao thread blight-causing isolate of Paramarasmius palmivorus.</title>
        <authorList>
            <person name="Baruah I.K."/>
            <person name="Bukari Y."/>
            <person name="Amoako-Attah I."/>
            <person name="Meinhardt L.W."/>
            <person name="Bailey B.A."/>
            <person name="Cohen S.P."/>
        </authorList>
    </citation>
    <scope>NUCLEOTIDE SEQUENCE [LARGE SCALE GENOMIC DNA]</scope>
    <source>
        <strain evidence="1 2">GH-12</strain>
    </source>
</reference>
<dbReference type="EMBL" id="JAYKXP010000090">
    <property type="protein sequence ID" value="KAK7028146.1"/>
    <property type="molecule type" value="Genomic_DNA"/>
</dbReference>
<comment type="caution">
    <text evidence="1">The sequence shown here is derived from an EMBL/GenBank/DDBJ whole genome shotgun (WGS) entry which is preliminary data.</text>
</comment>